<feature type="region of interest" description="Disordered" evidence="1">
    <location>
        <begin position="197"/>
        <end position="217"/>
    </location>
</feature>
<feature type="compositionally biased region" description="Low complexity" evidence="1">
    <location>
        <begin position="23"/>
        <end position="44"/>
    </location>
</feature>
<feature type="compositionally biased region" description="Polar residues" evidence="1">
    <location>
        <begin position="394"/>
        <end position="425"/>
    </location>
</feature>
<dbReference type="PANTHER" id="PTHR34112:SF13">
    <property type="entry name" value="OS04G0448200 PROTEIN"/>
    <property type="match status" value="1"/>
</dbReference>
<dbReference type="OrthoDB" id="1917528at2759"/>
<reference evidence="3" key="1">
    <citation type="submission" date="2016-04" db="EMBL/GenBank/DDBJ databases">
        <title>Cephalotus genome sequencing.</title>
        <authorList>
            <person name="Fukushima K."/>
            <person name="Hasebe M."/>
            <person name="Fang X."/>
        </authorList>
    </citation>
    <scope>NUCLEOTIDE SEQUENCE [LARGE SCALE GENOMIC DNA]</scope>
    <source>
        <strain evidence="3">cv. St1</strain>
    </source>
</reference>
<protein>
    <submittedName>
        <fullName evidence="2">Uncharacterized protein</fullName>
    </submittedName>
</protein>
<dbReference type="STRING" id="3775.A0A1Q3BHH1"/>
<feature type="region of interest" description="Disordered" evidence="1">
    <location>
        <begin position="20"/>
        <end position="58"/>
    </location>
</feature>
<gene>
    <name evidence="2" type="ORF">CFOL_v3_10874</name>
</gene>
<organism evidence="2 3">
    <name type="scientific">Cephalotus follicularis</name>
    <name type="common">Albany pitcher plant</name>
    <dbReference type="NCBI Taxonomy" id="3775"/>
    <lineage>
        <taxon>Eukaryota</taxon>
        <taxon>Viridiplantae</taxon>
        <taxon>Streptophyta</taxon>
        <taxon>Embryophyta</taxon>
        <taxon>Tracheophyta</taxon>
        <taxon>Spermatophyta</taxon>
        <taxon>Magnoliopsida</taxon>
        <taxon>eudicotyledons</taxon>
        <taxon>Gunneridae</taxon>
        <taxon>Pentapetalae</taxon>
        <taxon>rosids</taxon>
        <taxon>fabids</taxon>
        <taxon>Oxalidales</taxon>
        <taxon>Cephalotaceae</taxon>
        <taxon>Cephalotus</taxon>
    </lineage>
</organism>
<dbReference type="InParanoid" id="A0A1Q3BHH1"/>
<evidence type="ECO:0000313" key="3">
    <source>
        <dbReference type="Proteomes" id="UP000187406"/>
    </source>
</evidence>
<dbReference type="Proteomes" id="UP000187406">
    <property type="component" value="Unassembled WGS sequence"/>
</dbReference>
<dbReference type="EMBL" id="BDDD01000541">
    <property type="protein sequence ID" value="GAV67368.1"/>
    <property type="molecule type" value="Genomic_DNA"/>
</dbReference>
<dbReference type="AlphaFoldDB" id="A0A1Q3BHH1"/>
<name>A0A1Q3BHH1_CEPFO</name>
<sequence>MVMERIEPVLVPEWLKSSGGVISSASTNHQNSSLSSQSDDNCVSKLARNNSPVSSDHDIGCASALDRTTSSYFRRSSSSKVSALSRTHSSFGRGHHDKGWEKDIKDYHDKDKPVFGEHSHDDHYDPLSTILLSRFEKDMLHRSQSMTSGKRGDTWSRKVAGDLTHAKKSNRSDGITRLAGVSAVSSVHNSAFERDFPSLGAEESQGGPEISRVSSPGLSTSIQSFPVGTSSVIGSDGWTSALAEVPVVMGTSTTGVASAQQSVSASSAPLSPSVMSGLNMAETLVQGPSRARTPPLSTVGTQRLEELAIRQSRQLIPMTPSMPKPLVVSPSEKSKPKIGPQQHLLQTVNHTRGGPARPDSPKTSNDGRLQILKSSRDLNGASSAPKDSSSPTSGNKAVNSPRVVTSSATGSTPLRSSSNSPNFSIDRNPAPFRVSAEKRPISQAQSRNDFFSLLKKKSSTSFPSTVLDPGSVVSPSASEKSDKLVREVTIASCSLHCGDSTSSEISAADFATDNKGELNGIAYDVSQECLSNGEKHSSPGVILYPDEEEAFLRSLGWEENGGEDEGLTEEEISAFLKEYTKLKPSSKPPHGMEVGIISNSSYGVASSGSSASDAGSESSLTKCLI</sequence>
<accession>A0A1Q3BHH1</accession>
<comment type="caution">
    <text evidence="2">The sequence shown here is derived from an EMBL/GenBank/DDBJ whole genome shotgun (WGS) entry which is preliminary data.</text>
</comment>
<feature type="compositionally biased region" description="Low complexity" evidence="1">
    <location>
        <begin position="602"/>
        <end position="619"/>
    </location>
</feature>
<proteinExistence type="predicted"/>
<feature type="region of interest" description="Disordered" evidence="1">
    <location>
        <begin position="311"/>
        <end position="429"/>
    </location>
</feature>
<evidence type="ECO:0000256" key="1">
    <source>
        <dbReference type="SAM" id="MobiDB-lite"/>
    </source>
</evidence>
<keyword evidence="3" id="KW-1185">Reference proteome</keyword>
<evidence type="ECO:0000313" key="2">
    <source>
        <dbReference type="EMBL" id="GAV67368.1"/>
    </source>
</evidence>
<feature type="region of interest" description="Disordered" evidence="1">
    <location>
        <begin position="602"/>
        <end position="625"/>
    </location>
</feature>
<dbReference type="PANTHER" id="PTHR34112">
    <property type="entry name" value="C-JUN-AMINO-TERMINAL KINASE-INTERACTING PROTEIN"/>
    <property type="match status" value="1"/>
</dbReference>
<feature type="compositionally biased region" description="Low complexity" evidence="1">
    <location>
        <begin position="381"/>
        <end position="393"/>
    </location>
</feature>